<dbReference type="AlphaFoldDB" id="A0A9N9GLQ5"/>
<keyword evidence="3" id="KW-1185">Reference proteome</keyword>
<evidence type="ECO:0000313" key="3">
    <source>
        <dbReference type="Proteomes" id="UP000789572"/>
    </source>
</evidence>
<feature type="compositionally biased region" description="Polar residues" evidence="1">
    <location>
        <begin position="29"/>
        <end position="40"/>
    </location>
</feature>
<comment type="caution">
    <text evidence="2">The sequence shown here is derived from an EMBL/GenBank/DDBJ whole genome shotgun (WGS) entry which is preliminary data.</text>
</comment>
<sequence>MSTQSTQLERYGGGETDDYSSDSDVYSDNISESGSENCSDYGSDYESDTETSIINPQISQPPKVEEQMSNSTNFTDRVGVIYTQRQEKFDNKFTQKDLLNRICGIASSPAREMLSTKGLLEDVYLWDYLLPNYGAKEGISLLDAYTREELADKLVIQVEQGEYKKFSVVDDISEVYGLPGIHECINGQRPLRPVIDIDASSEKMGLEKVNARDVFIHNGWNNLNDTRVQPPISMNFEVRPRILSVEKINQKKIIVGHNALKNYANLVLRKYPNYLSDWDIEERSSCQGIEKNSQYFVYFSRKAYQECPICNRIHEKDQRWFGRVYGNGSFVVKCFQQNRDERGVIFNDPSIAEKIQQKNKNNIPSPVIHKVKGPKFPWPFLEMPAWAKCDSPLTATEVYEEQYVKPLPEEGDVYVGSPWETGKTYTLEHLTIPEAINLLALSTRHSYSSAVTVRLNLKSYCDIDTKIINLPEHQRVVYEVVSINDQAHTRLAGRSREHLYKLIHEARRIIVMDNDLTDLNIEWIKSLRKGKQFSVIHNTYQPQKDKKFRLAPNKETVLAELWEWARVMSSLPYEERKSASLICHLRGDVQGITRALIREFPTLRIKRYHGKSDQIEKSHDFSNVEETWKDVDLVAYTSTLKIGVSCTNPKFERAFCLFKSYIETNAGTNQMLFRMRCIKEYTCHIEQRSSNLPITEEGLFHWLLKAKRESLPQELQNRGIFPDVESIIRNKDIPTVRLWVAHTLEKFRSRRLFGWRMVDFLKKAGMVVSIIKATPKAKDDTVTLTETVKGYSSAIKAEEISDIANANILNHEMAEHLENKPKKTLEEMYALSRYHIADCYNMSSGSITEDFISGYGKYDHMKWFRSYKQLRDAGTDNETAVEAIVRKDYREYRLTTTTRAEKHRICLELLKTCTPVKDIDDRNRYKAGIVKSCLESPESIKFLQGLVPKMARVFDNTDSSRRAKKSGLKTLRSKLGLLNSALYATYGLKFKATDKSLRYYHLVGVFDKENAPKLPAYQTGEGQFYENGEDIRYGYSKLSPDELEIAPSSDI</sequence>
<proteinExistence type="predicted"/>
<organism evidence="2 3">
    <name type="scientific">Paraglomus occultum</name>
    <dbReference type="NCBI Taxonomy" id="144539"/>
    <lineage>
        <taxon>Eukaryota</taxon>
        <taxon>Fungi</taxon>
        <taxon>Fungi incertae sedis</taxon>
        <taxon>Mucoromycota</taxon>
        <taxon>Glomeromycotina</taxon>
        <taxon>Glomeromycetes</taxon>
        <taxon>Paraglomerales</taxon>
        <taxon>Paraglomeraceae</taxon>
        <taxon>Paraglomus</taxon>
    </lineage>
</organism>
<dbReference type="OrthoDB" id="2373574at2759"/>
<evidence type="ECO:0000256" key="1">
    <source>
        <dbReference type="SAM" id="MobiDB-lite"/>
    </source>
</evidence>
<name>A0A9N9GLQ5_9GLOM</name>
<dbReference type="Proteomes" id="UP000789572">
    <property type="component" value="Unassembled WGS sequence"/>
</dbReference>
<feature type="region of interest" description="Disordered" evidence="1">
    <location>
        <begin position="1"/>
        <end position="50"/>
    </location>
</feature>
<reference evidence="2" key="1">
    <citation type="submission" date="2021-06" db="EMBL/GenBank/DDBJ databases">
        <authorList>
            <person name="Kallberg Y."/>
            <person name="Tangrot J."/>
            <person name="Rosling A."/>
        </authorList>
    </citation>
    <scope>NUCLEOTIDE SEQUENCE</scope>
    <source>
        <strain evidence="2">IA702</strain>
    </source>
</reference>
<dbReference type="EMBL" id="CAJVPJ010002296">
    <property type="protein sequence ID" value="CAG8617815.1"/>
    <property type="molecule type" value="Genomic_DNA"/>
</dbReference>
<gene>
    <name evidence="2" type="ORF">POCULU_LOCUS8272</name>
</gene>
<protein>
    <submittedName>
        <fullName evidence="2">9945_t:CDS:1</fullName>
    </submittedName>
</protein>
<accession>A0A9N9GLQ5</accession>
<evidence type="ECO:0000313" key="2">
    <source>
        <dbReference type="EMBL" id="CAG8617815.1"/>
    </source>
</evidence>